<dbReference type="AlphaFoldDB" id="A0A5Q2RFA4"/>
<dbReference type="Pfam" id="PF10604">
    <property type="entry name" value="Polyketide_cyc2"/>
    <property type="match status" value="1"/>
</dbReference>
<protein>
    <submittedName>
        <fullName evidence="1">Polyketide cyclase</fullName>
    </submittedName>
</protein>
<dbReference type="CDD" id="cd08862">
    <property type="entry name" value="SRPBCC_Smu440-like"/>
    <property type="match status" value="1"/>
</dbReference>
<sequence>MITETSIDIGAPAATVWRVFADVERWPTWTESVTAVEPLDGSDLAVGRRFALRQPGMPRLVWEIASLDPGRGWVWSQSSPGARTTAFHEVVALDDGRTRVRQGVDQRGPLGMLVGLAMRRTSRRFLRMEAEGLRARAEALHHGRDAAAS</sequence>
<organism evidence="1 2">
    <name type="scientific">Actinomarinicola tropica</name>
    <dbReference type="NCBI Taxonomy" id="2789776"/>
    <lineage>
        <taxon>Bacteria</taxon>
        <taxon>Bacillati</taxon>
        <taxon>Actinomycetota</taxon>
        <taxon>Acidimicrobiia</taxon>
        <taxon>Acidimicrobiales</taxon>
        <taxon>Iamiaceae</taxon>
        <taxon>Actinomarinicola</taxon>
    </lineage>
</organism>
<name>A0A5Q2RFA4_9ACTN</name>
<dbReference type="RefSeq" id="WP_153758420.1">
    <property type="nucleotide sequence ID" value="NZ_CP045851.1"/>
</dbReference>
<dbReference type="InterPro" id="IPR019587">
    <property type="entry name" value="Polyketide_cyclase/dehydratase"/>
</dbReference>
<dbReference type="Proteomes" id="UP000334019">
    <property type="component" value="Chromosome"/>
</dbReference>
<dbReference type="Gene3D" id="3.30.530.20">
    <property type="match status" value="1"/>
</dbReference>
<dbReference type="SUPFAM" id="SSF55961">
    <property type="entry name" value="Bet v1-like"/>
    <property type="match status" value="1"/>
</dbReference>
<proteinExistence type="predicted"/>
<reference evidence="1 2" key="1">
    <citation type="submission" date="2019-11" db="EMBL/GenBank/DDBJ databases">
        <authorList>
            <person name="He Y."/>
        </authorList>
    </citation>
    <scope>NUCLEOTIDE SEQUENCE [LARGE SCALE GENOMIC DNA]</scope>
    <source>
        <strain evidence="1 2">SCSIO 58843</strain>
    </source>
</reference>
<dbReference type="KEGG" id="atq:GH723_03920"/>
<evidence type="ECO:0000313" key="1">
    <source>
        <dbReference type="EMBL" id="QGG94314.1"/>
    </source>
</evidence>
<evidence type="ECO:0000313" key="2">
    <source>
        <dbReference type="Proteomes" id="UP000334019"/>
    </source>
</evidence>
<keyword evidence="2" id="KW-1185">Reference proteome</keyword>
<gene>
    <name evidence="1" type="ORF">GH723_03920</name>
</gene>
<dbReference type="InterPro" id="IPR023393">
    <property type="entry name" value="START-like_dom_sf"/>
</dbReference>
<dbReference type="EMBL" id="CP045851">
    <property type="protein sequence ID" value="QGG94314.1"/>
    <property type="molecule type" value="Genomic_DNA"/>
</dbReference>
<accession>A0A5Q2RFA4</accession>